<dbReference type="EMBL" id="CP000546">
    <property type="protein sequence ID" value="ABN00816.1"/>
    <property type="molecule type" value="Genomic_DNA"/>
</dbReference>
<dbReference type="KEGG" id="bml:BMA10229_A1821"/>
<dbReference type="InterPro" id="IPR044855">
    <property type="entry name" value="CoA-Trfase_III_dom3_sf"/>
</dbReference>
<dbReference type="SUPFAM" id="SSF89796">
    <property type="entry name" value="CoA-transferase family III (CaiB/BaiF)"/>
    <property type="match status" value="1"/>
</dbReference>
<proteinExistence type="predicted"/>
<dbReference type="AlphaFoldDB" id="A2S779"/>
<feature type="region of interest" description="Disordered" evidence="1">
    <location>
        <begin position="388"/>
        <end position="408"/>
    </location>
</feature>
<sequence length="431" mass="45595">MASHRIARHAPCRRRTGDATLRGTAGPPNRNHRGRAPQLGVARNRTHRTSRGAGMGPLHGIRIVEIAGIGPAPFCGMLLADMGADVILVERTAGRDGDPLDLGRRAIFNRGKRSLALDLKQPEAVGAVLRLVEHADALIEGMRPGVMERLGLGPDACFARNPKLVYGRMTGWGQDGPLAHAAGHDINYIGLSGALWYAGQPGDAPFAPPTLVGDLGGGALYLAMGVLAGIVDARLRGKGQIVDAAIVDGSANLMNLLLSIHAAGFMPMARGQGLLDGPHWYGSYRCACGGYVSVGALEPQFYALLVDKLGLADDDDFRNPYDASRWPRLRERLAEIFASRPRAHWVELMEGTDACFAPVLSPAEAQSHPHLAARGVYAQRDGILQAAPAPRFSGSPNAQPGAVPKRGADSAAILREAGFAEDEIAALAAKE</sequence>
<accession>A2S779</accession>
<dbReference type="PANTHER" id="PTHR48228">
    <property type="entry name" value="SUCCINYL-COA--D-CITRAMALATE COA-TRANSFERASE"/>
    <property type="match status" value="1"/>
</dbReference>
<dbReference type="HOGENOM" id="CLU_033975_5_0_4"/>
<dbReference type="Gene3D" id="3.40.50.10540">
    <property type="entry name" value="Crotonobetainyl-coa:carnitine coa-transferase, domain 1"/>
    <property type="match status" value="1"/>
</dbReference>
<reference evidence="2 3" key="1">
    <citation type="submission" date="2007-01" db="EMBL/GenBank/DDBJ databases">
        <authorList>
            <person name="DeShazer D."/>
            <person name="Woods D.E."/>
            <person name="Nierman W.C."/>
        </authorList>
    </citation>
    <scope>NUCLEOTIDE SEQUENCE [LARGE SCALE GENOMIC DNA]</scope>
    <source>
        <strain evidence="2 3">NCTC 10229</strain>
    </source>
</reference>
<evidence type="ECO:0000256" key="1">
    <source>
        <dbReference type="SAM" id="MobiDB-lite"/>
    </source>
</evidence>
<dbReference type="InterPro" id="IPR023606">
    <property type="entry name" value="CoA-Trfase_III_dom_1_sf"/>
</dbReference>
<dbReference type="InterPro" id="IPR050509">
    <property type="entry name" value="CoA-transferase_III"/>
</dbReference>
<feature type="region of interest" description="Disordered" evidence="1">
    <location>
        <begin position="1"/>
        <end position="54"/>
    </location>
</feature>
<dbReference type="InterPro" id="IPR003673">
    <property type="entry name" value="CoA-Trfase_fam_III"/>
</dbReference>
<feature type="compositionally biased region" description="Basic residues" evidence="1">
    <location>
        <begin position="1"/>
        <end position="14"/>
    </location>
</feature>
<protein>
    <submittedName>
        <fullName evidence="2">Amacr protein</fullName>
    </submittedName>
</protein>
<evidence type="ECO:0000313" key="3">
    <source>
        <dbReference type="Proteomes" id="UP000002283"/>
    </source>
</evidence>
<dbReference type="Pfam" id="PF02515">
    <property type="entry name" value="CoA_transf_3"/>
    <property type="match status" value="1"/>
</dbReference>
<gene>
    <name evidence="2" type="ordered locus">BMA10229_A1821</name>
</gene>
<evidence type="ECO:0000313" key="2">
    <source>
        <dbReference type="EMBL" id="ABN00816.1"/>
    </source>
</evidence>
<name>A2S779_BURM9</name>
<dbReference type="Proteomes" id="UP000002283">
    <property type="component" value="Chromosome I"/>
</dbReference>
<dbReference type="Gene3D" id="3.30.1540.10">
    <property type="entry name" value="formyl-coa transferase, domain 3"/>
    <property type="match status" value="1"/>
</dbReference>
<dbReference type="PANTHER" id="PTHR48228:SF5">
    <property type="entry name" value="ALPHA-METHYLACYL-COA RACEMASE"/>
    <property type="match status" value="1"/>
</dbReference>
<dbReference type="GO" id="GO:0003824">
    <property type="term" value="F:catalytic activity"/>
    <property type="evidence" value="ECO:0007669"/>
    <property type="project" value="InterPro"/>
</dbReference>
<organism evidence="2 3">
    <name type="scientific">Burkholderia mallei (strain NCTC 10229)</name>
    <dbReference type="NCBI Taxonomy" id="412022"/>
    <lineage>
        <taxon>Bacteria</taxon>
        <taxon>Pseudomonadati</taxon>
        <taxon>Pseudomonadota</taxon>
        <taxon>Betaproteobacteria</taxon>
        <taxon>Burkholderiales</taxon>
        <taxon>Burkholderiaceae</taxon>
        <taxon>Burkholderia</taxon>
        <taxon>pseudomallei group</taxon>
    </lineage>
</organism>